<keyword evidence="1" id="KW-0812">Transmembrane</keyword>
<reference evidence="2 3" key="1">
    <citation type="submission" date="2024-08" db="EMBL/GenBank/DDBJ databases">
        <title>Gnathostoma spinigerum genome.</title>
        <authorList>
            <person name="Gonzalez-Bertolin B."/>
            <person name="Monzon S."/>
            <person name="Zaballos A."/>
            <person name="Jimenez P."/>
            <person name="Dekumyoy P."/>
            <person name="Varona S."/>
            <person name="Cuesta I."/>
            <person name="Sumanam S."/>
            <person name="Adisakwattana P."/>
            <person name="Gasser R.B."/>
            <person name="Hernandez-Gonzalez A."/>
            <person name="Young N.D."/>
            <person name="Perteguer M.J."/>
        </authorList>
    </citation>
    <scope>NUCLEOTIDE SEQUENCE [LARGE SCALE GENOMIC DNA]</scope>
    <source>
        <strain evidence="2">AL3</strain>
        <tissue evidence="2">Liver</tissue>
    </source>
</reference>
<name>A0ABD6F2C1_9BILA</name>
<evidence type="ECO:0000256" key="1">
    <source>
        <dbReference type="SAM" id="Phobius"/>
    </source>
</evidence>
<protein>
    <submittedName>
        <fullName evidence="2">Uncharacterized protein</fullName>
    </submittedName>
</protein>
<dbReference type="Proteomes" id="UP001608902">
    <property type="component" value="Unassembled WGS sequence"/>
</dbReference>
<dbReference type="AlphaFoldDB" id="A0ABD6F2C1"/>
<gene>
    <name evidence="2" type="ORF">AB6A40_009884</name>
</gene>
<keyword evidence="1" id="KW-0472">Membrane</keyword>
<accession>A0ABD6F2C1</accession>
<proteinExistence type="predicted"/>
<evidence type="ECO:0000313" key="2">
    <source>
        <dbReference type="EMBL" id="MFH4983175.1"/>
    </source>
</evidence>
<keyword evidence="3" id="KW-1185">Reference proteome</keyword>
<feature type="transmembrane region" description="Helical" evidence="1">
    <location>
        <begin position="38"/>
        <end position="60"/>
    </location>
</feature>
<evidence type="ECO:0000313" key="3">
    <source>
        <dbReference type="Proteomes" id="UP001608902"/>
    </source>
</evidence>
<keyword evidence="1" id="KW-1133">Transmembrane helix</keyword>
<sequence length="84" mass="9803">MNDRLSLRHRSANSPRRERLSDLSYEPSHEPGLNFCTWILVIISYIVLVLTLPFSAYVCIKVGTFPCYKLAIHIKNKSYDLRYV</sequence>
<organism evidence="2 3">
    <name type="scientific">Gnathostoma spinigerum</name>
    <dbReference type="NCBI Taxonomy" id="75299"/>
    <lineage>
        <taxon>Eukaryota</taxon>
        <taxon>Metazoa</taxon>
        <taxon>Ecdysozoa</taxon>
        <taxon>Nematoda</taxon>
        <taxon>Chromadorea</taxon>
        <taxon>Rhabditida</taxon>
        <taxon>Spirurina</taxon>
        <taxon>Gnathostomatomorpha</taxon>
        <taxon>Gnathostomatoidea</taxon>
        <taxon>Gnathostomatidae</taxon>
        <taxon>Gnathostoma</taxon>
    </lineage>
</organism>
<comment type="caution">
    <text evidence="2">The sequence shown here is derived from an EMBL/GenBank/DDBJ whole genome shotgun (WGS) entry which is preliminary data.</text>
</comment>
<dbReference type="EMBL" id="JBGFUD010011337">
    <property type="protein sequence ID" value="MFH4983175.1"/>
    <property type="molecule type" value="Genomic_DNA"/>
</dbReference>